<evidence type="ECO:0008006" key="3">
    <source>
        <dbReference type="Google" id="ProtNLM"/>
    </source>
</evidence>
<comment type="caution">
    <text evidence="1">The sequence shown here is derived from an EMBL/GenBank/DDBJ whole genome shotgun (WGS) entry which is preliminary data.</text>
</comment>
<evidence type="ECO:0000313" key="1">
    <source>
        <dbReference type="EMBL" id="CAH3168726.1"/>
    </source>
</evidence>
<keyword evidence="2" id="KW-1185">Reference proteome</keyword>
<name>A0ABN8QQK4_9CNID</name>
<gene>
    <name evidence="1" type="ORF">PLOB_00009369</name>
</gene>
<evidence type="ECO:0000313" key="2">
    <source>
        <dbReference type="Proteomes" id="UP001159405"/>
    </source>
</evidence>
<dbReference type="Proteomes" id="UP001159405">
    <property type="component" value="Unassembled WGS sequence"/>
</dbReference>
<accession>A0ABN8QQK4</accession>
<proteinExistence type="predicted"/>
<organism evidence="1 2">
    <name type="scientific">Porites lobata</name>
    <dbReference type="NCBI Taxonomy" id="104759"/>
    <lineage>
        <taxon>Eukaryota</taxon>
        <taxon>Metazoa</taxon>
        <taxon>Cnidaria</taxon>
        <taxon>Anthozoa</taxon>
        <taxon>Hexacorallia</taxon>
        <taxon>Scleractinia</taxon>
        <taxon>Fungiina</taxon>
        <taxon>Poritidae</taxon>
        <taxon>Porites</taxon>
    </lineage>
</organism>
<sequence>MVLIKSAQYKFYRKAVNRERKSCKAVFYETKVQSMKEENPKACWREVKRLSGARSHSVALCNHIHAEGAEELSPQDLANVINEALLESMEENRLSRPLAQILLEGDSAHLPVVSGCALRDS</sequence>
<dbReference type="EMBL" id="CALNXK010000146">
    <property type="protein sequence ID" value="CAH3168726.1"/>
    <property type="molecule type" value="Genomic_DNA"/>
</dbReference>
<protein>
    <recommendedName>
        <fullName evidence="3">FLYWCH-type domain-containing protein</fullName>
    </recommendedName>
</protein>
<reference evidence="1 2" key="1">
    <citation type="submission" date="2022-05" db="EMBL/GenBank/DDBJ databases">
        <authorList>
            <consortium name="Genoscope - CEA"/>
            <person name="William W."/>
        </authorList>
    </citation>
    <scope>NUCLEOTIDE SEQUENCE [LARGE SCALE GENOMIC DNA]</scope>
</reference>